<keyword evidence="12" id="KW-0902">Two-component regulatory system</keyword>
<dbReference type="PANTHER" id="PTHR43547:SF2">
    <property type="entry name" value="HYBRID SIGNAL TRANSDUCTION HISTIDINE KINASE C"/>
    <property type="match status" value="1"/>
</dbReference>
<evidence type="ECO:0000256" key="2">
    <source>
        <dbReference type="ARBA" id="ARBA00004651"/>
    </source>
</evidence>
<dbReference type="NCBIfam" id="NF040691">
    <property type="entry name" value="MtrAB_MtrB"/>
    <property type="match status" value="1"/>
</dbReference>
<feature type="compositionally biased region" description="Basic and acidic residues" evidence="15">
    <location>
        <begin position="541"/>
        <end position="556"/>
    </location>
</feature>
<keyword evidence="10" id="KW-0067">ATP-binding</keyword>
<evidence type="ECO:0000256" key="15">
    <source>
        <dbReference type="SAM" id="MobiDB-lite"/>
    </source>
</evidence>
<evidence type="ECO:0000256" key="3">
    <source>
        <dbReference type="ARBA" id="ARBA00012438"/>
    </source>
</evidence>
<feature type="region of interest" description="Disordered" evidence="15">
    <location>
        <begin position="531"/>
        <end position="556"/>
    </location>
</feature>
<dbReference type="AlphaFoldDB" id="A0AAU8DNI8"/>
<feature type="domain" description="HAMP" evidence="18">
    <location>
        <begin position="242"/>
        <end position="294"/>
    </location>
</feature>
<comment type="catalytic activity">
    <reaction evidence="1">
        <text>ATP + protein L-histidine = ADP + protein N-phospho-L-histidine.</text>
        <dbReference type="EC" id="2.7.13.3"/>
    </reaction>
</comment>
<dbReference type="Gene3D" id="3.30.565.10">
    <property type="entry name" value="Histidine kinase-like ATPase, C-terminal domain"/>
    <property type="match status" value="1"/>
</dbReference>
<evidence type="ECO:0000256" key="9">
    <source>
        <dbReference type="ARBA" id="ARBA00022777"/>
    </source>
</evidence>
<evidence type="ECO:0000256" key="6">
    <source>
        <dbReference type="ARBA" id="ARBA00022679"/>
    </source>
</evidence>
<feature type="transmembrane region" description="Helical" evidence="16">
    <location>
        <begin position="49"/>
        <end position="68"/>
    </location>
</feature>
<keyword evidence="11 16" id="KW-1133">Transmembrane helix</keyword>
<dbReference type="InterPro" id="IPR047669">
    <property type="entry name" value="MtrAB_MtrB"/>
</dbReference>
<keyword evidence="5" id="KW-0597">Phosphoprotein</keyword>
<dbReference type="SMART" id="SM00387">
    <property type="entry name" value="HATPase_c"/>
    <property type="match status" value="1"/>
</dbReference>
<gene>
    <name evidence="19" type="primary">mtrB</name>
    <name evidence="19" type="ORF">ABLG96_16395</name>
</gene>
<dbReference type="SUPFAM" id="SSF55874">
    <property type="entry name" value="ATPase domain of HSP90 chaperone/DNA topoisomerase II/histidine kinase"/>
    <property type="match status" value="1"/>
</dbReference>
<keyword evidence="8" id="KW-0547">Nucleotide-binding</keyword>
<dbReference type="SMART" id="SM00388">
    <property type="entry name" value="HisKA"/>
    <property type="match status" value="1"/>
</dbReference>
<evidence type="ECO:0000256" key="13">
    <source>
        <dbReference type="ARBA" id="ARBA00023136"/>
    </source>
</evidence>
<evidence type="ECO:0000256" key="12">
    <source>
        <dbReference type="ARBA" id="ARBA00023012"/>
    </source>
</evidence>
<dbReference type="FunFam" id="1.10.287.130:FF:000010">
    <property type="entry name" value="Two-component sensor histidine kinase"/>
    <property type="match status" value="1"/>
</dbReference>
<dbReference type="PROSITE" id="PS50885">
    <property type="entry name" value="HAMP"/>
    <property type="match status" value="1"/>
</dbReference>
<dbReference type="SUPFAM" id="SSF47384">
    <property type="entry name" value="Homodimeric domain of signal transducing histidine kinase"/>
    <property type="match status" value="1"/>
</dbReference>
<feature type="transmembrane region" description="Helical" evidence="16">
    <location>
        <begin position="222"/>
        <end position="241"/>
    </location>
</feature>
<dbReference type="CDD" id="cd00075">
    <property type="entry name" value="HATPase"/>
    <property type="match status" value="1"/>
</dbReference>
<reference evidence="19" key="1">
    <citation type="submission" date="2024-05" db="EMBL/GenBank/DDBJ databases">
        <authorList>
            <person name="Cai S.Y."/>
            <person name="Jin L.M."/>
            <person name="Li H.R."/>
        </authorList>
    </citation>
    <scope>NUCLEOTIDE SEQUENCE</scope>
    <source>
        <strain evidence="19">A5-74</strain>
    </source>
</reference>
<protein>
    <recommendedName>
        <fullName evidence="14">Sensor histidine kinase MtrB</fullName>
        <ecNumber evidence="3">2.7.13.3</ecNumber>
    </recommendedName>
</protein>
<keyword evidence="7 16" id="KW-0812">Transmembrane</keyword>
<dbReference type="InterPro" id="IPR005467">
    <property type="entry name" value="His_kinase_dom"/>
</dbReference>
<dbReference type="RefSeq" id="WP_353648402.1">
    <property type="nucleotide sequence ID" value="NZ_CP159218.1"/>
</dbReference>
<dbReference type="InterPro" id="IPR036097">
    <property type="entry name" value="HisK_dim/P_sf"/>
</dbReference>
<keyword evidence="9 19" id="KW-0418">Kinase</keyword>
<dbReference type="Gene3D" id="6.10.340.10">
    <property type="match status" value="1"/>
</dbReference>
<dbReference type="EC" id="2.7.13.3" evidence="3"/>
<dbReference type="Pfam" id="PF00512">
    <property type="entry name" value="HisKA"/>
    <property type="match status" value="1"/>
</dbReference>
<dbReference type="InterPro" id="IPR036890">
    <property type="entry name" value="HATPase_C_sf"/>
</dbReference>
<dbReference type="EMBL" id="CP159218">
    <property type="protein sequence ID" value="XCG62787.1"/>
    <property type="molecule type" value="Genomic_DNA"/>
</dbReference>
<dbReference type="PRINTS" id="PR00344">
    <property type="entry name" value="BCTRLSENSOR"/>
</dbReference>
<sequence>MSALAEDPAPAPQRLARARAAQRRARWGRISQAARSGVSFWSRSLRLRVLVLTLSTSILVIAVLGLVLQQQITDRLLETKRDAAIAELENALGVTQSQLSNADPEETSLQSQLLNVVNVLGRPVDAGAAQGGQAGVFEPVVATLRGVSVTAGLWSDVPAELRNKVSEGTLAWQYTSIIREGQQGAALVVGGPAITGTDSFGVFLIFPLSGEQRTIQVIQRTLLVAGAALVAAMTLIAVVVASQVVRPVRRAAAVAERFAAGALEERMPVKGAAELTTMARSFNGMAEAIRAQIRQLEEFGRLQRRFTSDVSHELRTPVTTVRMAADLLHAERKQFPAHLGRATELLVDELDRFETLLADLLEISRHDAGMAELNAEPTDVRGHVESCVTAVHALADRVGVSISVEVPDDPVIAEVDARRFERILRNLLGNAIDHADGGRVEVEVADGPESIAIAVTDYGVGLRPGEAGLVFNRFWRADPSRQRQTGGTGLGLAISLEDARLHGGWLQASGTPGLGARFRLTLPKVSGTLVTGSPLPLRSPAHREGRDDHLDPHDDVDEHIIDPVAVRTEGARDRDPRAGIGR</sequence>
<dbReference type="SMART" id="SM00304">
    <property type="entry name" value="HAMP"/>
    <property type="match status" value="1"/>
</dbReference>
<evidence type="ECO:0000259" key="17">
    <source>
        <dbReference type="PROSITE" id="PS50109"/>
    </source>
</evidence>
<evidence type="ECO:0000256" key="5">
    <source>
        <dbReference type="ARBA" id="ARBA00022553"/>
    </source>
</evidence>
<dbReference type="PROSITE" id="PS50109">
    <property type="entry name" value="HIS_KIN"/>
    <property type="match status" value="1"/>
</dbReference>
<evidence type="ECO:0000256" key="8">
    <source>
        <dbReference type="ARBA" id="ARBA00022741"/>
    </source>
</evidence>
<dbReference type="CDD" id="cd00082">
    <property type="entry name" value="HisKA"/>
    <property type="match status" value="1"/>
</dbReference>
<dbReference type="GO" id="GO:0000155">
    <property type="term" value="F:phosphorelay sensor kinase activity"/>
    <property type="evidence" value="ECO:0007669"/>
    <property type="project" value="InterPro"/>
</dbReference>
<evidence type="ECO:0000313" key="19">
    <source>
        <dbReference type="EMBL" id="XCG62787.1"/>
    </source>
</evidence>
<dbReference type="GO" id="GO:0005886">
    <property type="term" value="C:plasma membrane"/>
    <property type="evidence" value="ECO:0007669"/>
    <property type="project" value="UniProtKB-SubCell"/>
</dbReference>
<evidence type="ECO:0000256" key="11">
    <source>
        <dbReference type="ARBA" id="ARBA00022989"/>
    </source>
</evidence>
<dbReference type="Gene3D" id="1.10.287.130">
    <property type="match status" value="1"/>
</dbReference>
<dbReference type="FunFam" id="3.30.565.10:FF:000013">
    <property type="entry name" value="Two-component sensor histidine kinase"/>
    <property type="match status" value="1"/>
</dbReference>
<dbReference type="Pfam" id="PF02518">
    <property type="entry name" value="HATPase_c"/>
    <property type="match status" value="1"/>
</dbReference>
<comment type="subcellular location">
    <subcellularLocation>
        <location evidence="2">Cell membrane</location>
        <topology evidence="2">Multi-pass membrane protein</topology>
    </subcellularLocation>
</comment>
<evidence type="ECO:0000256" key="16">
    <source>
        <dbReference type="SAM" id="Phobius"/>
    </source>
</evidence>
<accession>A0AAU8DNI8</accession>
<evidence type="ECO:0000256" key="1">
    <source>
        <dbReference type="ARBA" id="ARBA00000085"/>
    </source>
</evidence>
<feature type="domain" description="Histidine kinase" evidence="17">
    <location>
        <begin position="309"/>
        <end position="526"/>
    </location>
</feature>
<proteinExistence type="predicted"/>
<evidence type="ECO:0000259" key="18">
    <source>
        <dbReference type="PROSITE" id="PS50885"/>
    </source>
</evidence>
<name>A0AAU8DNI8_9ACTN</name>
<evidence type="ECO:0000256" key="4">
    <source>
        <dbReference type="ARBA" id="ARBA00022475"/>
    </source>
</evidence>
<keyword evidence="6" id="KW-0808">Transferase</keyword>
<dbReference type="CDD" id="cd06225">
    <property type="entry name" value="HAMP"/>
    <property type="match status" value="1"/>
</dbReference>
<dbReference type="InterPro" id="IPR003661">
    <property type="entry name" value="HisK_dim/P_dom"/>
</dbReference>
<evidence type="ECO:0000256" key="10">
    <source>
        <dbReference type="ARBA" id="ARBA00022840"/>
    </source>
</evidence>
<keyword evidence="13 16" id="KW-0472">Membrane</keyword>
<evidence type="ECO:0000256" key="7">
    <source>
        <dbReference type="ARBA" id="ARBA00022692"/>
    </source>
</evidence>
<evidence type="ECO:0000256" key="14">
    <source>
        <dbReference type="ARBA" id="ARBA00035305"/>
    </source>
</evidence>
<dbReference type="InterPro" id="IPR003660">
    <property type="entry name" value="HAMP_dom"/>
</dbReference>
<dbReference type="PANTHER" id="PTHR43547">
    <property type="entry name" value="TWO-COMPONENT HISTIDINE KINASE"/>
    <property type="match status" value="1"/>
</dbReference>
<dbReference type="InterPro" id="IPR004358">
    <property type="entry name" value="Sig_transdc_His_kin-like_C"/>
</dbReference>
<keyword evidence="4" id="KW-1003">Cell membrane</keyword>
<dbReference type="SUPFAM" id="SSF158472">
    <property type="entry name" value="HAMP domain-like"/>
    <property type="match status" value="1"/>
</dbReference>
<organism evidence="19">
    <name type="scientific">Nakamurella sp. A5-74</name>
    <dbReference type="NCBI Taxonomy" id="3158264"/>
    <lineage>
        <taxon>Bacteria</taxon>
        <taxon>Bacillati</taxon>
        <taxon>Actinomycetota</taxon>
        <taxon>Actinomycetes</taxon>
        <taxon>Nakamurellales</taxon>
        <taxon>Nakamurellaceae</taxon>
        <taxon>Nakamurella</taxon>
    </lineage>
</organism>
<dbReference type="GO" id="GO:0005524">
    <property type="term" value="F:ATP binding"/>
    <property type="evidence" value="ECO:0007669"/>
    <property type="project" value="UniProtKB-KW"/>
</dbReference>
<dbReference type="Pfam" id="PF00672">
    <property type="entry name" value="HAMP"/>
    <property type="match status" value="1"/>
</dbReference>
<dbReference type="InterPro" id="IPR003594">
    <property type="entry name" value="HATPase_dom"/>
</dbReference>